<proteinExistence type="predicted"/>
<dbReference type="Proteomes" id="UP000680656">
    <property type="component" value="Chromosome"/>
</dbReference>
<dbReference type="AlphaFoldDB" id="A0A8E7B3I0"/>
<dbReference type="RefSeq" id="WP_214420649.1">
    <property type="nucleotide sequence ID" value="NZ_CP075546.1"/>
</dbReference>
<keyword evidence="2" id="KW-1185">Reference proteome</keyword>
<gene>
    <name evidence="1" type="ORF">KHC33_05050</name>
</gene>
<accession>A0A8E7B3I0</accession>
<evidence type="ECO:0000313" key="1">
    <source>
        <dbReference type="EMBL" id="QVV89868.1"/>
    </source>
</evidence>
<dbReference type="KEGG" id="mrtj:KHC33_05050"/>
<name>A0A8E7B3I0_9EURY</name>
<protein>
    <submittedName>
        <fullName evidence="1">Uncharacterized protein</fullName>
    </submittedName>
</protein>
<sequence length="66" mass="7638">MTIIRAKVIDNFHLELEDELHVKNKDVLIKVVENSPISSLRGAWGYDIDSADFVERIRKTKQIDTI</sequence>
<evidence type="ECO:0000313" key="2">
    <source>
        <dbReference type="Proteomes" id="UP000680656"/>
    </source>
</evidence>
<dbReference type="EMBL" id="CP075546">
    <property type="protein sequence ID" value="QVV89868.1"/>
    <property type="molecule type" value="Genomic_DNA"/>
</dbReference>
<dbReference type="GeneID" id="65096528"/>
<reference evidence="1 2" key="1">
    <citation type="submission" date="2021-05" db="EMBL/GenBank/DDBJ databases">
        <title>A novel Methanospirillum isolate from a pyrite-forming mixed culture.</title>
        <authorList>
            <person name="Bunk B."/>
            <person name="Sproer C."/>
            <person name="Spring S."/>
            <person name="Pester M."/>
        </authorList>
    </citation>
    <scope>NUCLEOTIDE SEQUENCE [LARGE SCALE GENOMIC DNA]</scope>
    <source>
        <strain evidence="1 2">J.3.6.1-F.2.7.3</strain>
    </source>
</reference>
<organism evidence="1 2">
    <name type="scientific">Methanospirillum purgamenti</name>
    <dbReference type="NCBI Taxonomy" id="2834276"/>
    <lineage>
        <taxon>Archaea</taxon>
        <taxon>Methanobacteriati</taxon>
        <taxon>Methanobacteriota</taxon>
        <taxon>Stenosarchaea group</taxon>
        <taxon>Methanomicrobia</taxon>
        <taxon>Methanomicrobiales</taxon>
        <taxon>Methanospirillaceae</taxon>
        <taxon>Methanospirillum</taxon>
    </lineage>
</organism>